<comment type="caution">
    <text evidence="1">The sequence shown here is derived from an EMBL/GenBank/DDBJ whole genome shotgun (WGS) entry which is preliminary data.</text>
</comment>
<gene>
    <name evidence="1" type="ORF">A5888_002881</name>
</gene>
<sequence>MWVEQISEKKFKYIEPVSYTHLDVYKRQYIECLVIYYRDVISYIDNISRNIFHVNVFEKENFPR</sequence>
<evidence type="ECO:0000313" key="1">
    <source>
        <dbReference type="EMBL" id="OTP13403.1"/>
    </source>
</evidence>
<proteinExistence type="predicted"/>
<dbReference type="EMBL" id="NGMM01000005">
    <property type="protein sequence ID" value="OTP13403.1"/>
    <property type="molecule type" value="Genomic_DNA"/>
</dbReference>
<accession>A0A242K3B4</accession>
<protein>
    <submittedName>
        <fullName evidence="1">Uncharacterized protein</fullName>
    </submittedName>
</protein>
<dbReference type="AlphaFoldDB" id="A0A242K3B4"/>
<name>A0A242K3B4_9ENTE</name>
<reference evidence="1" key="1">
    <citation type="submission" date="2017-05" db="EMBL/GenBank/DDBJ databases">
        <title>The Genome Sequence of Enterococcus sp. 9E7_DIV0242.</title>
        <authorList>
            <consortium name="The Broad Institute Genomics Platform"/>
            <consortium name="The Broad Institute Genomic Center for Infectious Diseases"/>
            <person name="Earl A."/>
            <person name="Manson A."/>
            <person name="Schwartman J."/>
            <person name="Gilmore M."/>
            <person name="Abouelleil A."/>
            <person name="Cao P."/>
            <person name="Chapman S."/>
            <person name="Cusick C."/>
            <person name="Shea T."/>
            <person name="Young S."/>
            <person name="Neafsey D."/>
            <person name="Nusbaum C."/>
            <person name="Birren B."/>
        </authorList>
    </citation>
    <scope>NUCLEOTIDE SEQUENCE [LARGE SCALE GENOMIC DNA]</scope>
    <source>
        <strain evidence="1">9E7_DIV0242</strain>
    </source>
</reference>
<organism evidence="1">
    <name type="scientific">Candidatus Enterococcus clewellii</name>
    <dbReference type="NCBI Taxonomy" id="1834193"/>
    <lineage>
        <taxon>Bacteria</taxon>
        <taxon>Bacillati</taxon>
        <taxon>Bacillota</taxon>
        <taxon>Bacilli</taxon>
        <taxon>Lactobacillales</taxon>
        <taxon>Enterococcaceae</taxon>
        <taxon>Enterococcus</taxon>
    </lineage>
</organism>